<keyword evidence="1" id="KW-0732">Signal</keyword>
<dbReference type="AlphaFoldDB" id="D4ZCZ7"/>
<evidence type="ECO:0000256" key="1">
    <source>
        <dbReference type="SAM" id="SignalP"/>
    </source>
</evidence>
<evidence type="ECO:0000313" key="2">
    <source>
        <dbReference type="EMBL" id="BAJ03892.1"/>
    </source>
</evidence>
<proteinExistence type="predicted"/>
<name>D4ZCZ7_SHEVD</name>
<dbReference type="HOGENOM" id="CLU_126008_0_0_6"/>
<reference evidence="3" key="1">
    <citation type="journal article" date="2010" name="Mol. Biosyst.">
        <title>Complete genome sequence and comparative analysis of Shewanella violacea, a psychrophilic and piezophilic bacterium from deep sea floor sediments.</title>
        <authorList>
            <person name="Aono E."/>
            <person name="Baba T."/>
            <person name="Ara T."/>
            <person name="Nishi T."/>
            <person name="Nakamichi T."/>
            <person name="Inamoto E."/>
            <person name="Toyonaga H."/>
            <person name="Hasegawa M."/>
            <person name="Takai Y."/>
            <person name="Okumura Y."/>
            <person name="Baba M."/>
            <person name="Tomita M."/>
            <person name="Kato C."/>
            <person name="Oshima T."/>
            <person name="Nakasone K."/>
            <person name="Mori H."/>
        </authorList>
    </citation>
    <scope>NUCLEOTIDE SEQUENCE [LARGE SCALE GENOMIC DNA]</scope>
    <source>
        <strain evidence="3">JCM 10179 / CIP 106290 / LMG 19151 / DSS12</strain>
    </source>
</reference>
<dbReference type="OrthoDB" id="6272643at2"/>
<feature type="signal peptide" evidence="1">
    <location>
        <begin position="1"/>
        <end position="26"/>
    </location>
</feature>
<protein>
    <recommendedName>
        <fullName evidence="4">RcnB family protein</fullName>
    </recommendedName>
</protein>
<dbReference type="STRING" id="637905.SVI_3921"/>
<sequence length="176" mass="20397">MSNITGVGQVILLSGLLSLSSLSAQASDRFDWSSNVWAQPSWSSSWGTGIGIGIGSRSPYWGNPSWNHSWNHGWNSGWHNTWHRPYWRNSWRYPYRYNNPYDQEYYRDSRQVKRPPTPPKAISAPVRVTTSVQYASGLKSLPENARVMQKDGRTVYEWQGVEYVFDWATQTYKELK</sequence>
<evidence type="ECO:0000313" key="3">
    <source>
        <dbReference type="Proteomes" id="UP000002350"/>
    </source>
</evidence>
<keyword evidence="3" id="KW-1185">Reference proteome</keyword>
<accession>D4ZCZ7</accession>
<feature type="chain" id="PRO_5003068619" description="RcnB family protein" evidence="1">
    <location>
        <begin position="27"/>
        <end position="176"/>
    </location>
</feature>
<dbReference type="eggNOG" id="ENOG502ZE1A">
    <property type="taxonomic scope" value="Bacteria"/>
</dbReference>
<dbReference type="RefSeq" id="WP_013053183.1">
    <property type="nucleotide sequence ID" value="NC_014012.1"/>
</dbReference>
<gene>
    <name evidence="2" type="ordered locus">SVI_3921</name>
</gene>
<dbReference type="EMBL" id="AP011177">
    <property type="protein sequence ID" value="BAJ03892.1"/>
    <property type="molecule type" value="Genomic_DNA"/>
</dbReference>
<dbReference type="KEGG" id="svo:SVI_3921"/>
<organism evidence="2 3">
    <name type="scientific">Shewanella violacea (strain JCM 10179 / CIP 106290 / LMG 19151 / DSS12)</name>
    <dbReference type="NCBI Taxonomy" id="637905"/>
    <lineage>
        <taxon>Bacteria</taxon>
        <taxon>Pseudomonadati</taxon>
        <taxon>Pseudomonadota</taxon>
        <taxon>Gammaproteobacteria</taxon>
        <taxon>Alteromonadales</taxon>
        <taxon>Shewanellaceae</taxon>
        <taxon>Shewanella</taxon>
    </lineage>
</organism>
<dbReference type="Proteomes" id="UP000002350">
    <property type="component" value="Chromosome"/>
</dbReference>
<evidence type="ECO:0008006" key="4">
    <source>
        <dbReference type="Google" id="ProtNLM"/>
    </source>
</evidence>